<keyword evidence="3" id="KW-1185">Reference proteome</keyword>
<accession>A0ABU3PAB1</accession>
<dbReference type="Proteomes" id="UP001246372">
    <property type="component" value="Unassembled WGS sequence"/>
</dbReference>
<keyword evidence="1" id="KW-0732">Signal</keyword>
<evidence type="ECO:0000256" key="1">
    <source>
        <dbReference type="SAM" id="SignalP"/>
    </source>
</evidence>
<proteinExistence type="predicted"/>
<feature type="signal peptide" evidence="1">
    <location>
        <begin position="1"/>
        <end position="27"/>
    </location>
</feature>
<name>A0ABU3PAB1_9BURK</name>
<comment type="caution">
    <text evidence="2">The sequence shown here is derived from an EMBL/GenBank/DDBJ whole genome shotgun (WGS) entry which is preliminary data.</text>
</comment>
<protein>
    <recommendedName>
        <fullName evidence="4">Porin</fullName>
    </recommendedName>
</protein>
<dbReference type="RefSeq" id="WP_315650096.1">
    <property type="nucleotide sequence ID" value="NZ_JAVXZY010000003.1"/>
</dbReference>
<sequence length="391" mass="43420">MKHTPTLTLTRLALAAGLLASSQLAAAVDFSYSGFGNITAGRVVGDNGPFVIGGNTIPYPDPATWSNCPCGIVDFVHAGVYEKKWSLDTESRLGLQGTLNFSDDLSLTAQGVVRGVAKKAKVNLEWLYLSYNISPKWTIQAGRKRVPLLNYSDFQDVSFAFPWIRVPFDVYGWEITNYNGVNLTFRDDFKGWAVKSNVYAGSEDFKDNPMAKISGPDKQNVNWSGMRGFDLELNRDWFTVRFAVNKSKQHMETVSAADGSVTQNVPADPAYGSHVAQTFSSLSFSADYRDFIGRFELQKISRGPETSYDGTLLSLGYRIGKFTPTIYGTRLAYKPTAGTSNPADTIRGATLRYSLSDTSSLKLQYDRITWNHQPDFTMKRDVATVSYDFVF</sequence>
<reference evidence="2" key="1">
    <citation type="submission" date="2023-09" db="EMBL/GenBank/DDBJ databases">
        <title>Paucibacter sp. APW11 Genome sequencing and assembly.</title>
        <authorList>
            <person name="Kim I."/>
        </authorList>
    </citation>
    <scope>NUCLEOTIDE SEQUENCE</scope>
    <source>
        <strain evidence="2">APW11</strain>
    </source>
</reference>
<dbReference type="EMBL" id="JAVXZY010000003">
    <property type="protein sequence ID" value="MDT8999535.1"/>
    <property type="molecule type" value="Genomic_DNA"/>
</dbReference>
<evidence type="ECO:0000313" key="2">
    <source>
        <dbReference type="EMBL" id="MDT8999535.1"/>
    </source>
</evidence>
<evidence type="ECO:0008006" key="4">
    <source>
        <dbReference type="Google" id="ProtNLM"/>
    </source>
</evidence>
<organism evidence="2 3">
    <name type="scientific">Roseateles aquae</name>
    <dbReference type="NCBI Taxonomy" id="3077235"/>
    <lineage>
        <taxon>Bacteria</taxon>
        <taxon>Pseudomonadati</taxon>
        <taxon>Pseudomonadota</taxon>
        <taxon>Betaproteobacteria</taxon>
        <taxon>Burkholderiales</taxon>
        <taxon>Sphaerotilaceae</taxon>
        <taxon>Roseateles</taxon>
    </lineage>
</organism>
<feature type="chain" id="PRO_5046039885" description="Porin" evidence="1">
    <location>
        <begin position="28"/>
        <end position="391"/>
    </location>
</feature>
<gene>
    <name evidence="2" type="ORF">RQP53_09675</name>
</gene>
<evidence type="ECO:0000313" key="3">
    <source>
        <dbReference type="Proteomes" id="UP001246372"/>
    </source>
</evidence>
<dbReference type="SUPFAM" id="SSF56935">
    <property type="entry name" value="Porins"/>
    <property type="match status" value="1"/>
</dbReference>